<dbReference type="AlphaFoldDB" id="A0AAW0DYY8"/>
<dbReference type="Gene3D" id="1.10.630.10">
    <property type="entry name" value="Cytochrome P450"/>
    <property type="match status" value="1"/>
</dbReference>
<reference evidence="15 16" key="1">
    <citation type="journal article" date="2024" name="J Genomics">
        <title>Draft genome sequencing and assembly of Favolaschia claudopus CIRM-BRFM 2984 isolated from oak limbs.</title>
        <authorList>
            <person name="Navarro D."/>
            <person name="Drula E."/>
            <person name="Chaduli D."/>
            <person name="Cazenave R."/>
            <person name="Ahrendt S."/>
            <person name="Wang J."/>
            <person name="Lipzen A."/>
            <person name="Daum C."/>
            <person name="Barry K."/>
            <person name="Grigoriev I.V."/>
            <person name="Favel A."/>
            <person name="Rosso M.N."/>
            <person name="Martin F."/>
        </authorList>
    </citation>
    <scope>NUCLEOTIDE SEQUENCE [LARGE SCALE GENOMIC DNA]</scope>
    <source>
        <strain evidence="15 16">CIRM-BRFM 2984</strain>
    </source>
</reference>
<keyword evidence="12" id="KW-0472">Membrane</keyword>
<protein>
    <submittedName>
        <fullName evidence="15">Cytochrome-450 hydroxylase</fullName>
    </submittedName>
</protein>
<keyword evidence="9 14" id="KW-0560">Oxidoreductase</keyword>
<dbReference type="GO" id="GO:0005506">
    <property type="term" value="F:iron ion binding"/>
    <property type="evidence" value="ECO:0007669"/>
    <property type="project" value="InterPro"/>
</dbReference>
<dbReference type="CDD" id="cd11069">
    <property type="entry name" value="CYP_FUM15-like"/>
    <property type="match status" value="1"/>
</dbReference>
<dbReference type="SUPFAM" id="SSF48264">
    <property type="entry name" value="Cytochrome P450"/>
    <property type="match status" value="1"/>
</dbReference>
<dbReference type="Pfam" id="PF00067">
    <property type="entry name" value="p450"/>
    <property type="match status" value="1"/>
</dbReference>
<evidence type="ECO:0000256" key="11">
    <source>
        <dbReference type="ARBA" id="ARBA00023033"/>
    </source>
</evidence>
<dbReference type="InterPro" id="IPR001128">
    <property type="entry name" value="Cyt_P450"/>
</dbReference>
<evidence type="ECO:0000256" key="10">
    <source>
        <dbReference type="ARBA" id="ARBA00023004"/>
    </source>
</evidence>
<dbReference type="PANTHER" id="PTHR24305">
    <property type="entry name" value="CYTOCHROME P450"/>
    <property type="match status" value="1"/>
</dbReference>
<evidence type="ECO:0000256" key="4">
    <source>
        <dbReference type="ARBA" id="ARBA00010617"/>
    </source>
</evidence>
<evidence type="ECO:0000256" key="7">
    <source>
        <dbReference type="ARBA" id="ARBA00022723"/>
    </source>
</evidence>
<evidence type="ECO:0000256" key="13">
    <source>
        <dbReference type="PIRSR" id="PIRSR602401-1"/>
    </source>
</evidence>
<evidence type="ECO:0000256" key="2">
    <source>
        <dbReference type="ARBA" id="ARBA00004370"/>
    </source>
</evidence>
<comment type="pathway">
    <text evidence="3">Secondary metabolite biosynthesis; terpenoid biosynthesis.</text>
</comment>
<dbReference type="GO" id="GO:0016705">
    <property type="term" value="F:oxidoreductase activity, acting on paired donors, with incorporation or reduction of molecular oxygen"/>
    <property type="evidence" value="ECO:0007669"/>
    <property type="project" value="InterPro"/>
</dbReference>
<evidence type="ECO:0000256" key="8">
    <source>
        <dbReference type="ARBA" id="ARBA00022989"/>
    </source>
</evidence>
<keyword evidence="10 13" id="KW-0408">Iron</keyword>
<evidence type="ECO:0000313" key="15">
    <source>
        <dbReference type="EMBL" id="KAK7057267.1"/>
    </source>
</evidence>
<gene>
    <name evidence="15" type="ORF">R3P38DRAFT_2840290</name>
</gene>
<keyword evidence="16" id="KW-1185">Reference proteome</keyword>
<sequence length="566" mass="64595">MFLACVLSPFVALTAYIFYRVLVKPRFNVLRHLPGPPVQKLFGNHLQHVLNPTVTPKVYELFVQRYGRTVRIRGLGPWDERLITLDPVSFAHIAKNTAIYEKPWPSRRLITSLIGCGMLSAEGQVHKRQRRVALPAFSAQNMRSLVHISFTKGIQLRDVWKGLIDDPSGSTSARIDVCQFLSRVTFDVIGLAGFDYSFNSIQDETNELFVAYRDMFELAISQGTMFRTLLSIYLPAVNQAFPDATVRTVRRCQEVIHRVAGRLIQEKKQKIAEGEKLGEPYDGKDLLTLLCKFRYRLLLCIFLIDLPPEHRISDDDILNNINTFMFAGSDTSSLSMTWTLLLLAQNSDIQDRLRAELLSVAHQFPRDLSELSEDQIQSLHAALSALPFLHNVTRESLRLIPPLHSTLRVATQDDEVPTMYPVHNQDGTVNEKRHSFVVPKGTFVHLSVEAFNLDKAVWGEDAWEFKPDRWDNLPEAVQQHPWHFSNILTFSAGPRACPGLRFALIEIKTLYYILLTHFVFKETEDKITKHNVWLLIALRVLTRPYLAGKFKEGTQCPLLVSNYTGT</sequence>
<dbReference type="GO" id="GO:0004497">
    <property type="term" value="F:monooxygenase activity"/>
    <property type="evidence" value="ECO:0007669"/>
    <property type="project" value="UniProtKB-KW"/>
</dbReference>
<dbReference type="InterPro" id="IPR050121">
    <property type="entry name" value="Cytochrome_P450_monoxygenase"/>
</dbReference>
<dbReference type="EMBL" id="JAWWNJ010000004">
    <property type="protein sequence ID" value="KAK7057267.1"/>
    <property type="molecule type" value="Genomic_DNA"/>
</dbReference>
<comment type="caution">
    <text evidence="15">The sequence shown here is derived from an EMBL/GenBank/DDBJ whole genome shotgun (WGS) entry which is preliminary data.</text>
</comment>
<keyword evidence="5 13" id="KW-0349">Heme</keyword>
<keyword evidence="8" id="KW-1133">Transmembrane helix</keyword>
<dbReference type="InterPro" id="IPR002401">
    <property type="entry name" value="Cyt_P450_E_grp-I"/>
</dbReference>
<evidence type="ECO:0000256" key="9">
    <source>
        <dbReference type="ARBA" id="ARBA00023002"/>
    </source>
</evidence>
<dbReference type="Proteomes" id="UP001362999">
    <property type="component" value="Unassembled WGS sequence"/>
</dbReference>
<keyword evidence="11 14" id="KW-0503">Monooxygenase</keyword>
<keyword evidence="7 13" id="KW-0479">Metal-binding</keyword>
<evidence type="ECO:0000256" key="6">
    <source>
        <dbReference type="ARBA" id="ARBA00022692"/>
    </source>
</evidence>
<evidence type="ECO:0000256" key="12">
    <source>
        <dbReference type="ARBA" id="ARBA00023136"/>
    </source>
</evidence>
<organism evidence="15 16">
    <name type="scientific">Favolaschia claudopus</name>
    <dbReference type="NCBI Taxonomy" id="2862362"/>
    <lineage>
        <taxon>Eukaryota</taxon>
        <taxon>Fungi</taxon>
        <taxon>Dikarya</taxon>
        <taxon>Basidiomycota</taxon>
        <taxon>Agaricomycotina</taxon>
        <taxon>Agaricomycetes</taxon>
        <taxon>Agaricomycetidae</taxon>
        <taxon>Agaricales</taxon>
        <taxon>Marasmiineae</taxon>
        <taxon>Mycenaceae</taxon>
        <taxon>Favolaschia</taxon>
    </lineage>
</organism>
<dbReference type="PANTHER" id="PTHR24305:SF166">
    <property type="entry name" value="CYTOCHROME P450 12A4, MITOCHONDRIAL-RELATED"/>
    <property type="match status" value="1"/>
</dbReference>
<dbReference type="InterPro" id="IPR036396">
    <property type="entry name" value="Cyt_P450_sf"/>
</dbReference>
<comment type="similarity">
    <text evidence="4 14">Belongs to the cytochrome P450 family.</text>
</comment>
<evidence type="ECO:0000256" key="1">
    <source>
        <dbReference type="ARBA" id="ARBA00001971"/>
    </source>
</evidence>
<dbReference type="GO" id="GO:0020037">
    <property type="term" value="F:heme binding"/>
    <property type="evidence" value="ECO:0007669"/>
    <property type="project" value="InterPro"/>
</dbReference>
<dbReference type="PROSITE" id="PS00086">
    <property type="entry name" value="CYTOCHROME_P450"/>
    <property type="match status" value="1"/>
</dbReference>
<feature type="binding site" description="axial binding residue" evidence="13">
    <location>
        <position position="497"/>
    </location>
    <ligand>
        <name>heme</name>
        <dbReference type="ChEBI" id="CHEBI:30413"/>
    </ligand>
    <ligandPart>
        <name>Fe</name>
        <dbReference type="ChEBI" id="CHEBI:18248"/>
    </ligandPart>
</feature>
<comment type="cofactor">
    <cofactor evidence="1 13">
        <name>heme</name>
        <dbReference type="ChEBI" id="CHEBI:30413"/>
    </cofactor>
</comment>
<name>A0AAW0DYY8_9AGAR</name>
<keyword evidence="6" id="KW-0812">Transmembrane</keyword>
<dbReference type="InterPro" id="IPR017972">
    <property type="entry name" value="Cyt_P450_CS"/>
</dbReference>
<dbReference type="PRINTS" id="PR00463">
    <property type="entry name" value="EP450I"/>
</dbReference>
<proteinExistence type="inferred from homology"/>
<evidence type="ECO:0000256" key="14">
    <source>
        <dbReference type="RuleBase" id="RU000461"/>
    </source>
</evidence>
<dbReference type="GO" id="GO:0016020">
    <property type="term" value="C:membrane"/>
    <property type="evidence" value="ECO:0007669"/>
    <property type="project" value="UniProtKB-SubCell"/>
</dbReference>
<evidence type="ECO:0000256" key="5">
    <source>
        <dbReference type="ARBA" id="ARBA00022617"/>
    </source>
</evidence>
<evidence type="ECO:0000256" key="3">
    <source>
        <dbReference type="ARBA" id="ARBA00004721"/>
    </source>
</evidence>
<dbReference type="PRINTS" id="PR00385">
    <property type="entry name" value="P450"/>
</dbReference>
<evidence type="ECO:0000313" key="16">
    <source>
        <dbReference type="Proteomes" id="UP001362999"/>
    </source>
</evidence>
<comment type="subcellular location">
    <subcellularLocation>
        <location evidence="2">Membrane</location>
    </subcellularLocation>
</comment>
<accession>A0AAW0DYY8</accession>